<evidence type="ECO:0000256" key="2">
    <source>
        <dbReference type="ARBA" id="ARBA00007783"/>
    </source>
</evidence>
<dbReference type="GO" id="GO:0140359">
    <property type="term" value="F:ABC-type transporter activity"/>
    <property type="evidence" value="ECO:0007669"/>
    <property type="project" value="InterPro"/>
</dbReference>
<keyword evidence="12" id="KW-1185">Reference proteome</keyword>
<gene>
    <name evidence="11" type="primary">tagG_1</name>
    <name evidence="11" type="ORF">Q31b_18640</name>
</gene>
<feature type="transmembrane region" description="Helical" evidence="9">
    <location>
        <begin position="145"/>
        <end position="169"/>
    </location>
</feature>
<dbReference type="EMBL" id="SJPY01000002">
    <property type="protein sequence ID" value="TWU44328.1"/>
    <property type="molecule type" value="Genomic_DNA"/>
</dbReference>
<evidence type="ECO:0000259" key="10">
    <source>
        <dbReference type="PROSITE" id="PS51012"/>
    </source>
</evidence>
<keyword evidence="6 9" id="KW-0812">Transmembrane</keyword>
<evidence type="ECO:0000256" key="4">
    <source>
        <dbReference type="ARBA" id="ARBA00022475"/>
    </source>
</evidence>
<dbReference type="PROSITE" id="PS51012">
    <property type="entry name" value="ABC_TM2"/>
    <property type="match status" value="1"/>
</dbReference>
<dbReference type="Proteomes" id="UP000315471">
    <property type="component" value="Unassembled WGS sequence"/>
</dbReference>
<dbReference type="InterPro" id="IPR013525">
    <property type="entry name" value="ABC2_TM"/>
</dbReference>
<feature type="transmembrane region" description="Helical" evidence="9">
    <location>
        <begin position="71"/>
        <end position="93"/>
    </location>
</feature>
<evidence type="ECO:0000256" key="1">
    <source>
        <dbReference type="ARBA" id="ARBA00004429"/>
    </source>
</evidence>
<dbReference type="RefSeq" id="WP_197171207.1">
    <property type="nucleotide sequence ID" value="NZ_SJPY01000002.1"/>
</dbReference>
<evidence type="ECO:0000256" key="3">
    <source>
        <dbReference type="ARBA" id="ARBA00022448"/>
    </source>
</evidence>
<feature type="transmembrane region" description="Helical" evidence="9">
    <location>
        <begin position="181"/>
        <end position="203"/>
    </location>
</feature>
<evidence type="ECO:0000256" key="5">
    <source>
        <dbReference type="ARBA" id="ARBA00022519"/>
    </source>
</evidence>
<feature type="domain" description="ABC transmembrane type-2" evidence="10">
    <location>
        <begin position="72"/>
        <end position="292"/>
    </location>
</feature>
<comment type="similarity">
    <text evidence="2 9">Belongs to the ABC-2 integral membrane protein family.</text>
</comment>
<organism evidence="11 12">
    <name type="scientific">Novipirellula aureliae</name>
    <dbReference type="NCBI Taxonomy" id="2527966"/>
    <lineage>
        <taxon>Bacteria</taxon>
        <taxon>Pseudomonadati</taxon>
        <taxon>Planctomycetota</taxon>
        <taxon>Planctomycetia</taxon>
        <taxon>Pirellulales</taxon>
        <taxon>Pirellulaceae</taxon>
        <taxon>Novipirellula</taxon>
    </lineage>
</organism>
<protein>
    <recommendedName>
        <fullName evidence="9">Transport permease protein</fullName>
    </recommendedName>
</protein>
<dbReference type="InterPro" id="IPR047817">
    <property type="entry name" value="ABC2_TM_bact-type"/>
</dbReference>
<keyword evidence="8 9" id="KW-0472">Membrane</keyword>
<feature type="transmembrane region" description="Helical" evidence="9">
    <location>
        <begin position="270"/>
        <end position="289"/>
    </location>
</feature>
<dbReference type="PANTHER" id="PTHR30413">
    <property type="entry name" value="INNER MEMBRANE TRANSPORT PERMEASE"/>
    <property type="match status" value="1"/>
</dbReference>
<dbReference type="AlphaFoldDB" id="A0A5C6E673"/>
<comment type="caution">
    <text evidence="11">The sequence shown here is derived from an EMBL/GenBank/DDBJ whole genome shotgun (WGS) entry which is preliminary data.</text>
</comment>
<comment type="subcellular location">
    <subcellularLocation>
        <location evidence="1">Cell inner membrane</location>
        <topology evidence="1">Multi-pass membrane protein</topology>
    </subcellularLocation>
    <subcellularLocation>
        <location evidence="9">Cell membrane</location>
        <topology evidence="9">Multi-pass membrane protein</topology>
    </subcellularLocation>
</comment>
<reference evidence="11 12" key="1">
    <citation type="submission" date="2019-02" db="EMBL/GenBank/DDBJ databases">
        <title>Deep-cultivation of Planctomycetes and their phenomic and genomic characterization uncovers novel biology.</title>
        <authorList>
            <person name="Wiegand S."/>
            <person name="Jogler M."/>
            <person name="Boedeker C."/>
            <person name="Pinto D."/>
            <person name="Vollmers J."/>
            <person name="Rivas-Marin E."/>
            <person name="Kohn T."/>
            <person name="Peeters S.H."/>
            <person name="Heuer A."/>
            <person name="Rast P."/>
            <person name="Oberbeckmann S."/>
            <person name="Bunk B."/>
            <person name="Jeske O."/>
            <person name="Meyerdierks A."/>
            <person name="Storesund J.E."/>
            <person name="Kallscheuer N."/>
            <person name="Luecker S."/>
            <person name="Lage O.M."/>
            <person name="Pohl T."/>
            <person name="Merkel B.J."/>
            <person name="Hornburger P."/>
            <person name="Mueller R.-W."/>
            <person name="Bruemmer F."/>
            <person name="Labrenz M."/>
            <person name="Spormann A.M."/>
            <person name="Op Den Camp H."/>
            <person name="Overmann J."/>
            <person name="Amann R."/>
            <person name="Jetten M.S.M."/>
            <person name="Mascher T."/>
            <person name="Medema M.H."/>
            <person name="Devos D.P."/>
            <person name="Kaster A.-K."/>
            <person name="Ovreas L."/>
            <person name="Rohde M."/>
            <person name="Galperin M.Y."/>
            <person name="Jogler C."/>
        </authorList>
    </citation>
    <scope>NUCLEOTIDE SEQUENCE [LARGE SCALE GENOMIC DNA]</scope>
    <source>
        <strain evidence="11 12">Q31b</strain>
    </source>
</reference>
<name>A0A5C6E673_9BACT</name>
<accession>A0A5C6E673</accession>
<sequence length="300" mass="33203">MPNILDTTPPVTAGATPLPASVDEMFAPEHITIIEARKGLQFFDWKELVAYRDLFRFLIWRQIKVRYAQSAIGIGWAVIQPLFSMVLFTIIFGRLANIDSDGAPYALFSLAALLPWTYFSNAITDGVSSLVSEANMLRKIYFPRLLLPLSAVVAKLVDFGIAAVMMVLLMSYYQHLPGPEILVTPLLIALMVVTASGISIWLTTLAVQYRDVKHAMTFLVQLGMYASPVVYPTSMIPEQYRLYYALNPMVGVIEGFRSAILGSQPIPWDLLAVGTVSATAVLLTGLVFFRSKEKIFADVA</sequence>
<evidence type="ECO:0000313" key="12">
    <source>
        <dbReference type="Proteomes" id="UP000315471"/>
    </source>
</evidence>
<evidence type="ECO:0000256" key="8">
    <source>
        <dbReference type="ARBA" id="ARBA00023136"/>
    </source>
</evidence>
<keyword evidence="5" id="KW-0997">Cell inner membrane</keyword>
<feature type="transmembrane region" description="Helical" evidence="9">
    <location>
        <begin position="215"/>
        <end position="234"/>
    </location>
</feature>
<feature type="transmembrane region" description="Helical" evidence="9">
    <location>
        <begin position="105"/>
        <end position="124"/>
    </location>
</feature>
<dbReference type="Pfam" id="PF01061">
    <property type="entry name" value="ABC2_membrane"/>
    <property type="match status" value="1"/>
</dbReference>
<keyword evidence="7 9" id="KW-1133">Transmembrane helix</keyword>
<keyword evidence="4 9" id="KW-1003">Cell membrane</keyword>
<dbReference type="GO" id="GO:0005886">
    <property type="term" value="C:plasma membrane"/>
    <property type="evidence" value="ECO:0007669"/>
    <property type="project" value="UniProtKB-SubCell"/>
</dbReference>
<dbReference type="PANTHER" id="PTHR30413:SF8">
    <property type="entry name" value="TRANSPORT PERMEASE PROTEIN"/>
    <property type="match status" value="1"/>
</dbReference>
<evidence type="ECO:0000256" key="9">
    <source>
        <dbReference type="RuleBase" id="RU361157"/>
    </source>
</evidence>
<keyword evidence="3 9" id="KW-0813">Transport</keyword>
<evidence type="ECO:0000313" key="11">
    <source>
        <dbReference type="EMBL" id="TWU44328.1"/>
    </source>
</evidence>
<evidence type="ECO:0000256" key="6">
    <source>
        <dbReference type="ARBA" id="ARBA00022692"/>
    </source>
</evidence>
<dbReference type="GO" id="GO:0015920">
    <property type="term" value="P:lipopolysaccharide transport"/>
    <property type="evidence" value="ECO:0007669"/>
    <property type="project" value="TreeGrafter"/>
</dbReference>
<evidence type="ECO:0000256" key="7">
    <source>
        <dbReference type="ARBA" id="ARBA00022989"/>
    </source>
</evidence>
<proteinExistence type="inferred from homology"/>